<protein>
    <recommendedName>
        <fullName evidence="7">SUN domain-containing protein</fullName>
    </recommendedName>
</protein>
<gene>
    <name evidence="8" type="ORF">CAC42_4467</name>
</gene>
<evidence type="ECO:0000256" key="6">
    <source>
        <dbReference type="SAM" id="Phobius"/>
    </source>
</evidence>
<keyword evidence="2 6" id="KW-0812">Transmembrane</keyword>
<feature type="compositionally biased region" description="Low complexity" evidence="5">
    <location>
        <begin position="83"/>
        <end position="92"/>
    </location>
</feature>
<dbReference type="InParanoid" id="A0A2K1QLM6"/>
<feature type="compositionally biased region" description="Low complexity" evidence="5">
    <location>
        <begin position="124"/>
        <end position="133"/>
    </location>
</feature>
<proteinExistence type="predicted"/>
<dbReference type="GO" id="GO:0034993">
    <property type="term" value="C:meiotic nuclear membrane microtubule tethering complex"/>
    <property type="evidence" value="ECO:0007669"/>
    <property type="project" value="TreeGrafter"/>
</dbReference>
<feature type="domain" description="SUN" evidence="7">
    <location>
        <begin position="552"/>
        <end position="742"/>
    </location>
</feature>
<reference evidence="8 9" key="1">
    <citation type="submission" date="2017-06" db="EMBL/GenBank/DDBJ databases">
        <title>Draft genome sequence of a variant of Elsinoe murrayae.</title>
        <authorList>
            <person name="Cheng Q."/>
        </authorList>
    </citation>
    <scope>NUCLEOTIDE SEQUENCE [LARGE SCALE GENOMIC DNA]</scope>
    <source>
        <strain evidence="8 9">CQ-2017a</strain>
    </source>
</reference>
<feature type="compositionally biased region" description="Acidic residues" evidence="5">
    <location>
        <begin position="163"/>
        <end position="180"/>
    </location>
</feature>
<feature type="compositionally biased region" description="Low complexity" evidence="5">
    <location>
        <begin position="1"/>
        <end position="31"/>
    </location>
</feature>
<dbReference type="PROSITE" id="PS51469">
    <property type="entry name" value="SUN"/>
    <property type="match status" value="1"/>
</dbReference>
<dbReference type="Proteomes" id="UP000243797">
    <property type="component" value="Unassembled WGS sequence"/>
</dbReference>
<evidence type="ECO:0000313" key="8">
    <source>
        <dbReference type="EMBL" id="PNS16066.1"/>
    </source>
</evidence>
<dbReference type="GO" id="GO:0043495">
    <property type="term" value="F:protein-membrane adaptor activity"/>
    <property type="evidence" value="ECO:0007669"/>
    <property type="project" value="TreeGrafter"/>
</dbReference>
<evidence type="ECO:0000256" key="1">
    <source>
        <dbReference type="ARBA" id="ARBA00004370"/>
    </source>
</evidence>
<sequence length="751" mass="80707">MTTPLRRSARASSRASQTPAPAAATPATTTGVRRRARAQPDTGADLPAIPVGDNFSYGSQGRVELGGQVTRAPSGLFRDHLATARANAAAAPNDDEDEPPTSPAPSGSRSRKPSKAPSKPPSRAPSAASSNASRRSRRTTVNVDRAISEEPEDEQIILNQVEESSEGSEEDAEEGEDDENPPSVEPVRTSARDYTINNFTQTNVDETFSYVAPDASNYASQLQNNASRLFVRNGVTASGAGAQAPTPSISRPLPVNTPVSGRLDPPATADEIDAARPWVVRVVKETIPRWWDEAGSYIRGIVCLTILCWFFLFPLAMLLMRLLPASIDIPGTFNNLADAIAEQAAKARNATMHNTAFDHGLHARVDTVESDVKNLQVQWSQFKDILPEQFMVAKNPNTNTWDIPPTFWTAIESKLNSEYSLTPGSSPGAAPAWESFVAANHKKVESLISSSASTAATSHLNRLSSSGTIISKDMFIAALDEHTASLRREMAALRLDASRTAHTIASSVAASLPSRQTPSTSAPAYLEDITLLTLARNHLLFRERNFLSAGLGAVIDPYLSSPTYHHPQPNILATLFTYLPFTSVPGPNPPVTALMPWQETGDCWCAATSTTQGQAQLAALVVAPIDPSALVVEHVPAMSTLDIASAPREMEVWGLPSATILKAPTLNDKDRKGDCVGPEPEEGKGWTCLGRAAYDLHAQNWVQTFPLDGQGQMVAKVVVRALGNWGAKRTCFYRVRLLGRTVDEVVGEMGG</sequence>
<dbReference type="PANTHER" id="PTHR12911:SF8">
    <property type="entry name" value="KLAROID PROTEIN-RELATED"/>
    <property type="match status" value="1"/>
</dbReference>
<accession>A0A2K1QLM6</accession>
<evidence type="ECO:0000313" key="9">
    <source>
        <dbReference type="Proteomes" id="UP000243797"/>
    </source>
</evidence>
<dbReference type="AlphaFoldDB" id="A0A2K1QLM6"/>
<keyword evidence="3 6" id="KW-1133">Transmembrane helix</keyword>
<feature type="transmembrane region" description="Helical" evidence="6">
    <location>
        <begin position="297"/>
        <end position="320"/>
    </location>
</feature>
<evidence type="ECO:0000256" key="3">
    <source>
        <dbReference type="ARBA" id="ARBA00022989"/>
    </source>
</evidence>
<dbReference type="Pfam" id="PF07738">
    <property type="entry name" value="Sad1_UNC"/>
    <property type="match status" value="1"/>
</dbReference>
<dbReference type="InterPro" id="IPR045119">
    <property type="entry name" value="SUN1-5"/>
</dbReference>
<dbReference type="STRING" id="2082308.A0A2K1QLM6"/>
<organism evidence="8 9">
    <name type="scientific">Sphaceloma murrayae</name>
    <dbReference type="NCBI Taxonomy" id="2082308"/>
    <lineage>
        <taxon>Eukaryota</taxon>
        <taxon>Fungi</taxon>
        <taxon>Dikarya</taxon>
        <taxon>Ascomycota</taxon>
        <taxon>Pezizomycotina</taxon>
        <taxon>Dothideomycetes</taxon>
        <taxon>Dothideomycetidae</taxon>
        <taxon>Myriangiales</taxon>
        <taxon>Elsinoaceae</taxon>
        <taxon>Sphaceloma</taxon>
    </lineage>
</organism>
<name>A0A2K1QLM6_9PEZI</name>
<evidence type="ECO:0000256" key="2">
    <source>
        <dbReference type="ARBA" id="ARBA00022692"/>
    </source>
</evidence>
<feature type="region of interest" description="Disordered" evidence="5">
    <location>
        <begin position="1"/>
        <end position="193"/>
    </location>
</feature>
<keyword evidence="9" id="KW-1185">Reference proteome</keyword>
<dbReference type="OrthoDB" id="342281at2759"/>
<dbReference type="Gene3D" id="2.60.120.260">
    <property type="entry name" value="Galactose-binding domain-like"/>
    <property type="match status" value="1"/>
</dbReference>
<evidence type="ECO:0000259" key="7">
    <source>
        <dbReference type="PROSITE" id="PS51469"/>
    </source>
</evidence>
<dbReference type="PANTHER" id="PTHR12911">
    <property type="entry name" value="SAD1/UNC-84-LIKE PROTEIN-RELATED"/>
    <property type="match status" value="1"/>
</dbReference>
<evidence type="ECO:0000256" key="4">
    <source>
        <dbReference type="ARBA" id="ARBA00023136"/>
    </source>
</evidence>
<keyword evidence="4 6" id="KW-0472">Membrane</keyword>
<comment type="caution">
    <text evidence="8">The sequence shown here is derived from an EMBL/GenBank/DDBJ whole genome shotgun (WGS) entry which is preliminary data.</text>
</comment>
<comment type="subcellular location">
    <subcellularLocation>
        <location evidence="1">Membrane</location>
    </subcellularLocation>
</comment>
<evidence type="ECO:0000256" key="5">
    <source>
        <dbReference type="SAM" id="MobiDB-lite"/>
    </source>
</evidence>
<dbReference type="InterPro" id="IPR012919">
    <property type="entry name" value="SUN_dom"/>
</dbReference>
<dbReference type="EMBL" id="NKHZ01000060">
    <property type="protein sequence ID" value="PNS16066.1"/>
    <property type="molecule type" value="Genomic_DNA"/>
</dbReference>